<evidence type="ECO:0000256" key="5">
    <source>
        <dbReference type="ARBA" id="ARBA00023204"/>
    </source>
</evidence>
<feature type="domain" description="HhH-GPD" evidence="10">
    <location>
        <begin position="133"/>
        <end position="297"/>
    </location>
</feature>
<dbReference type="InterPro" id="IPR023170">
    <property type="entry name" value="HhH_base_excis_C"/>
</dbReference>
<accession>A0A3P3RJA7</accession>
<evidence type="ECO:0000256" key="3">
    <source>
        <dbReference type="ARBA" id="ARBA00022763"/>
    </source>
</evidence>
<proteinExistence type="inferred from homology"/>
<evidence type="ECO:0000256" key="9">
    <source>
        <dbReference type="ARBA" id="ARBA00044632"/>
    </source>
</evidence>
<dbReference type="InterPro" id="IPR003265">
    <property type="entry name" value="HhH-GPD_domain"/>
</dbReference>
<keyword evidence="12" id="KW-1185">Reference proteome</keyword>
<dbReference type="EC" id="4.2.99.18" evidence="2"/>
<evidence type="ECO:0000256" key="6">
    <source>
        <dbReference type="ARBA" id="ARBA00023239"/>
    </source>
</evidence>
<dbReference type="PANTHER" id="PTHR10242">
    <property type="entry name" value="8-OXOGUANINE DNA GLYCOSYLASE"/>
    <property type="match status" value="1"/>
</dbReference>
<dbReference type="OrthoDB" id="14922at2157"/>
<evidence type="ECO:0000256" key="4">
    <source>
        <dbReference type="ARBA" id="ARBA00022801"/>
    </source>
</evidence>
<comment type="catalytic activity">
    <reaction evidence="9">
        <text>2'-deoxyribonucleotide-(2'-deoxyribose 5'-phosphate)-2'-deoxyribonucleotide-DNA = a 3'-end 2'-deoxyribonucleotide-(2,3-dehydro-2,3-deoxyribose 5'-phosphate)-DNA + a 5'-end 5'-phospho-2'-deoxyribonucleoside-DNA + H(+)</text>
        <dbReference type="Rhea" id="RHEA:66592"/>
        <dbReference type="Rhea" id="RHEA-COMP:13180"/>
        <dbReference type="Rhea" id="RHEA-COMP:16897"/>
        <dbReference type="Rhea" id="RHEA-COMP:17067"/>
        <dbReference type="ChEBI" id="CHEBI:15378"/>
        <dbReference type="ChEBI" id="CHEBI:136412"/>
        <dbReference type="ChEBI" id="CHEBI:157695"/>
        <dbReference type="ChEBI" id="CHEBI:167181"/>
        <dbReference type="EC" id="4.2.99.18"/>
    </reaction>
</comment>
<dbReference type="InterPro" id="IPR012904">
    <property type="entry name" value="OGG_N"/>
</dbReference>
<dbReference type="Pfam" id="PF00730">
    <property type="entry name" value="HhH-GPD"/>
    <property type="match status" value="1"/>
</dbReference>
<dbReference type="EMBL" id="RRCH01000003">
    <property type="protein sequence ID" value="RRJ33616.1"/>
    <property type="molecule type" value="Genomic_DNA"/>
</dbReference>
<name>A0A3P3RJA7_9EURY</name>
<dbReference type="Pfam" id="PF07934">
    <property type="entry name" value="OGG_N"/>
    <property type="match status" value="1"/>
</dbReference>
<evidence type="ECO:0000256" key="1">
    <source>
        <dbReference type="ARBA" id="ARBA00010679"/>
    </source>
</evidence>
<sequence>MEQGVISLDSVGAFDLQSTVESGQSYTWSREDGRMYDQTHTYGGSAWYSTVLPATMVGQPAVVRVRQRDGRLEWESTIDAHEPLVDLLRLDDNLDAIMDETADEPLIREAYEAYRGLRLVRDPPFSSLVSFICSAQMRVSRIHEMQRSLARAFGDPVEFDGQTYHAFPTPKQLATATEAELRELKLGYRAPYVVATAEMVANGELHPTDVIDMDYEQARERLTEFVGVGQKVADCVLLFSLDFLQAVPLDTWIRGAIADQFPDCDRDSYTEMSRAIRERFGAEYAGYAQTYVFHYLREAEETDVAA</sequence>
<keyword evidence="3" id="KW-0227">DNA damage</keyword>
<dbReference type="Proteomes" id="UP000282322">
    <property type="component" value="Unassembled WGS sequence"/>
</dbReference>
<evidence type="ECO:0000256" key="2">
    <source>
        <dbReference type="ARBA" id="ARBA00012720"/>
    </source>
</evidence>
<dbReference type="InterPro" id="IPR052054">
    <property type="entry name" value="Oxidative_DNA_repair_enzyme"/>
</dbReference>
<keyword evidence="7" id="KW-0511">Multifunctional enzyme</keyword>
<evidence type="ECO:0000256" key="8">
    <source>
        <dbReference type="ARBA" id="ARBA00023295"/>
    </source>
</evidence>
<reference evidence="11 12" key="1">
    <citation type="submission" date="2018-11" db="EMBL/GenBank/DDBJ databases">
        <title>Taxonoimc description of Halomarina strain SPP-AMP-1.</title>
        <authorList>
            <person name="Pal Y."/>
            <person name="Srinivasana K."/>
            <person name="Verma A."/>
            <person name="Kumar P."/>
        </authorList>
    </citation>
    <scope>NUCLEOTIDE SEQUENCE [LARGE SCALE GENOMIC DNA]</scope>
    <source>
        <strain evidence="11 12">SPP-AMP-1</strain>
    </source>
</reference>
<evidence type="ECO:0000313" key="11">
    <source>
        <dbReference type="EMBL" id="RRJ33616.1"/>
    </source>
</evidence>
<dbReference type="PANTHER" id="PTHR10242:SF2">
    <property type="entry name" value="N-GLYCOSYLASE_DNA LYASE"/>
    <property type="match status" value="1"/>
</dbReference>
<protein>
    <recommendedName>
        <fullName evidence="2">DNA-(apurinic or apyrimidinic site) lyase</fullName>
        <ecNumber evidence="2">4.2.99.18</ecNumber>
    </recommendedName>
</protein>
<dbReference type="AlphaFoldDB" id="A0A3P3RJA7"/>
<evidence type="ECO:0000259" key="10">
    <source>
        <dbReference type="SMART" id="SM00478"/>
    </source>
</evidence>
<dbReference type="CDD" id="cd00056">
    <property type="entry name" value="ENDO3c"/>
    <property type="match status" value="1"/>
</dbReference>
<gene>
    <name evidence="11" type="ORF">EIK79_02120</name>
</gene>
<dbReference type="GO" id="GO:0006289">
    <property type="term" value="P:nucleotide-excision repair"/>
    <property type="evidence" value="ECO:0007669"/>
    <property type="project" value="InterPro"/>
</dbReference>
<dbReference type="Gene3D" id="1.10.1670.10">
    <property type="entry name" value="Helix-hairpin-Helix base-excision DNA repair enzymes (C-terminal)"/>
    <property type="match status" value="1"/>
</dbReference>
<dbReference type="GO" id="GO:0140078">
    <property type="term" value="F:class I DNA-(apurinic or apyrimidinic site) endonuclease activity"/>
    <property type="evidence" value="ECO:0007669"/>
    <property type="project" value="UniProtKB-EC"/>
</dbReference>
<dbReference type="Gene3D" id="1.10.340.30">
    <property type="entry name" value="Hypothetical protein, domain 2"/>
    <property type="match status" value="1"/>
</dbReference>
<comment type="similarity">
    <text evidence="1">Belongs to the type-1 OGG1 family.</text>
</comment>
<dbReference type="SUPFAM" id="SSF48150">
    <property type="entry name" value="DNA-glycosylase"/>
    <property type="match status" value="1"/>
</dbReference>
<organism evidence="11 12">
    <name type="scientific">Halocatena pleomorpha</name>
    <dbReference type="NCBI Taxonomy" id="1785090"/>
    <lineage>
        <taxon>Archaea</taxon>
        <taxon>Methanobacteriati</taxon>
        <taxon>Methanobacteriota</taxon>
        <taxon>Stenosarchaea group</taxon>
        <taxon>Halobacteria</taxon>
        <taxon>Halobacteriales</taxon>
        <taxon>Natronomonadaceae</taxon>
        <taxon>Halocatena</taxon>
    </lineage>
</organism>
<dbReference type="GO" id="GO:0006284">
    <property type="term" value="P:base-excision repair"/>
    <property type="evidence" value="ECO:0007669"/>
    <property type="project" value="InterPro"/>
</dbReference>
<dbReference type="SUPFAM" id="SSF55945">
    <property type="entry name" value="TATA-box binding protein-like"/>
    <property type="match status" value="1"/>
</dbReference>
<evidence type="ECO:0000313" key="12">
    <source>
        <dbReference type="Proteomes" id="UP000282322"/>
    </source>
</evidence>
<keyword evidence="8" id="KW-0326">Glycosidase</keyword>
<keyword evidence="6" id="KW-0456">Lyase</keyword>
<keyword evidence="4" id="KW-0378">Hydrolase</keyword>
<dbReference type="InterPro" id="IPR011257">
    <property type="entry name" value="DNA_glycosylase"/>
</dbReference>
<keyword evidence="5" id="KW-0234">DNA repair</keyword>
<dbReference type="GO" id="GO:0008534">
    <property type="term" value="F:oxidized purine nucleobase lesion DNA N-glycosylase activity"/>
    <property type="evidence" value="ECO:0007669"/>
    <property type="project" value="InterPro"/>
</dbReference>
<comment type="caution">
    <text evidence="11">The sequence shown here is derived from an EMBL/GenBank/DDBJ whole genome shotgun (WGS) entry which is preliminary data.</text>
</comment>
<evidence type="ECO:0000256" key="7">
    <source>
        <dbReference type="ARBA" id="ARBA00023268"/>
    </source>
</evidence>
<dbReference type="Gene3D" id="3.30.310.260">
    <property type="match status" value="1"/>
</dbReference>
<dbReference type="RefSeq" id="WP_124953483.1">
    <property type="nucleotide sequence ID" value="NZ_RRCH01000003.1"/>
</dbReference>
<dbReference type="GO" id="GO:0003684">
    <property type="term" value="F:damaged DNA binding"/>
    <property type="evidence" value="ECO:0007669"/>
    <property type="project" value="InterPro"/>
</dbReference>
<dbReference type="SMART" id="SM00478">
    <property type="entry name" value="ENDO3c"/>
    <property type="match status" value="1"/>
</dbReference>